<sequence length="70" mass="8430">MYSLDHYSELINTIGKLEKHGQYGNCWFYYQYINSNSYLDPSNVEDYEWISDLKPSARETSMNFVMFLRL</sequence>
<keyword evidence="2" id="KW-1185">Reference proteome</keyword>
<evidence type="ECO:0000313" key="2">
    <source>
        <dbReference type="Proteomes" id="UP000015464"/>
    </source>
</evidence>
<dbReference type="Proteomes" id="UP000015464">
    <property type="component" value="Unassembled WGS sequence"/>
</dbReference>
<evidence type="ECO:0000313" key="1">
    <source>
        <dbReference type="EMBL" id="EPY53244.1"/>
    </source>
</evidence>
<protein>
    <submittedName>
        <fullName evidence="1">Uncharacterized protein</fullName>
    </submittedName>
</protein>
<dbReference type="EMBL" id="KE546988">
    <property type="protein sequence ID" value="EPY53244.1"/>
    <property type="molecule type" value="Genomic_DNA"/>
</dbReference>
<organism evidence="1 2">
    <name type="scientific">Schizosaccharomyces cryophilus (strain OY26 / ATCC MYA-4695 / CBS 11777 / NBRC 106824 / NRRL Y48691)</name>
    <name type="common">Fission yeast</name>
    <dbReference type="NCBI Taxonomy" id="653667"/>
    <lineage>
        <taxon>Eukaryota</taxon>
        <taxon>Fungi</taxon>
        <taxon>Dikarya</taxon>
        <taxon>Ascomycota</taxon>
        <taxon>Taphrinomycotina</taxon>
        <taxon>Schizosaccharomycetes</taxon>
        <taxon>Schizosaccharomycetales</taxon>
        <taxon>Schizosaccharomycetaceae</taxon>
        <taxon>Schizosaccharomyces</taxon>
    </lineage>
</organism>
<reference evidence="1 2" key="1">
    <citation type="journal article" date="2011" name="Science">
        <title>Comparative functional genomics of the fission yeasts.</title>
        <authorList>
            <person name="Rhind N."/>
            <person name="Chen Z."/>
            <person name="Yassour M."/>
            <person name="Thompson D.A."/>
            <person name="Haas B.J."/>
            <person name="Habib N."/>
            <person name="Wapinski I."/>
            <person name="Roy S."/>
            <person name="Lin M.F."/>
            <person name="Heiman D.I."/>
            <person name="Young S.K."/>
            <person name="Furuya K."/>
            <person name="Guo Y."/>
            <person name="Pidoux A."/>
            <person name="Chen H.M."/>
            <person name="Robbertse B."/>
            <person name="Goldberg J.M."/>
            <person name="Aoki K."/>
            <person name="Bayne E.H."/>
            <person name="Berlin A.M."/>
            <person name="Desjardins C.A."/>
            <person name="Dobbs E."/>
            <person name="Dukaj L."/>
            <person name="Fan L."/>
            <person name="FitzGerald M.G."/>
            <person name="French C."/>
            <person name="Gujja S."/>
            <person name="Hansen K."/>
            <person name="Keifenheim D."/>
            <person name="Levin J.Z."/>
            <person name="Mosher R.A."/>
            <person name="Mueller C.A."/>
            <person name="Pfiffner J."/>
            <person name="Priest M."/>
            <person name="Russ C."/>
            <person name="Smialowska A."/>
            <person name="Swoboda P."/>
            <person name="Sykes S.M."/>
            <person name="Vaughn M."/>
            <person name="Vengrova S."/>
            <person name="Yoder R."/>
            <person name="Zeng Q."/>
            <person name="Allshire R."/>
            <person name="Baulcombe D."/>
            <person name="Birren B.W."/>
            <person name="Brown W."/>
            <person name="Ekwall K."/>
            <person name="Kellis M."/>
            <person name="Leatherwood J."/>
            <person name="Levin H."/>
            <person name="Margalit H."/>
            <person name="Martienssen R."/>
            <person name="Nieduszynski C.A."/>
            <person name="Spatafora J.W."/>
            <person name="Friedman N."/>
            <person name="Dalgaard J.Z."/>
            <person name="Baumann P."/>
            <person name="Niki H."/>
            <person name="Regev A."/>
            <person name="Nusbaum C."/>
        </authorList>
    </citation>
    <scope>NUCLEOTIDE SEQUENCE [LARGE SCALE GENOMIC DNA]</scope>
    <source>
        <strain evidence="2">OY26 / ATCC MYA-4695 / CBS 11777 / NBRC 106824 / NRRL Y48691</strain>
    </source>
</reference>
<dbReference type="AlphaFoldDB" id="S9W3Y6"/>
<dbReference type="RefSeq" id="XP_013021493.1">
    <property type="nucleotide sequence ID" value="XM_013166039.1"/>
</dbReference>
<accession>S9W3Y6</accession>
<dbReference type="GeneID" id="25038092"/>
<name>S9W3Y6_SCHCR</name>
<gene>
    <name evidence="1" type="ORF">SPOG_03775</name>
</gene>
<proteinExistence type="predicted"/>
<dbReference type="HOGENOM" id="CLU_2759251_0_0_1"/>